<reference evidence="1" key="1">
    <citation type="submission" date="2014-11" db="EMBL/GenBank/DDBJ databases">
        <authorList>
            <person name="Amaro Gonzalez C."/>
        </authorList>
    </citation>
    <scope>NUCLEOTIDE SEQUENCE</scope>
</reference>
<name>A0A0E9S8Z5_ANGAN</name>
<protein>
    <submittedName>
        <fullName evidence="1">Uncharacterized protein</fullName>
    </submittedName>
</protein>
<reference evidence="1" key="2">
    <citation type="journal article" date="2015" name="Fish Shellfish Immunol.">
        <title>Early steps in the European eel (Anguilla anguilla)-Vibrio vulnificus interaction in the gills: Role of the RtxA13 toxin.</title>
        <authorList>
            <person name="Callol A."/>
            <person name="Pajuelo D."/>
            <person name="Ebbesson L."/>
            <person name="Teles M."/>
            <person name="MacKenzie S."/>
            <person name="Amaro C."/>
        </authorList>
    </citation>
    <scope>NUCLEOTIDE SEQUENCE</scope>
</reference>
<organism evidence="1">
    <name type="scientific">Anguilla anguilla</name>
    <name type="common">European freshwater eel</name>
    <name type="synonym">Muraena anguilla</name>
    <dbReference type="NCBI Taxonomy" id="7936"/>
    <lineage>
        <taxon>Eukaryota</taxon>
        <taxon>Metazoa</taxon>
        <taxon>Chordata</taxon>
        <taxon>Craniata</taxon>
        <taxon>Vertebrata</taxon>
        <taxon>Euteleostomi</taxon>
        <taxon>Actinopterygii</taxon>
        <taxon>Neopterygii</taxon>
        <taxon>Teleostei</taxon>
        <taxon>Anguilliformes</taxon>
        <taxon>Anguillidae</taxon>
        <taxon>Anguilla</taxon>
    </lineage>
</organism>
<accession>A0A0E9S8Z5</accession>
<sequence>MATSCPPIRTVLSCSLYSLCVFSAV</sequence>
<proteinExistence type="predicted"/>
<dbReference type="EMBL" id="GBXM01071579">
    <property type="protein sequence ID" value="JAH36998.1"/>
    <property type="molecule type" value="Transcribed_RNA"/>
</dbReference>
<evidence type="ECO:0000313" key="1">
    <source>
        <dbReference type="EMBL" id="JAH36998.1"/>
    </source>
</evidence>
<dbReference type="AlphaFoldDB" id="A0A0E9S8Z5"/>